<reference evidence="1" key="1">
    <citation type="submission" date="2020-10" db="EMBL/GenBank/DDBJ databases">
        <authorList>
            <person name="Gilroy R."/>
        </authorList>
    </citation>
    <scope>NUCLEOTIDE SEQUENCE</scope>
    <source>
        <strain evidence="1">8207</strain>
    </source>
</reference>
<dbReference type="SUPFAM" id="SSF53335">
    <property type="entry name" value="S-adenosyl-L-methionine-dependent methyltransferases"/>
    <property type="match status" value="1"/>
</dbReference>
<gene>
    <name evidence="1" type="ORF">IAC69_01165</name>
</gene>
<dbReference type="InterPro" id="IPR029063">
    <property type="entry name" value="SAM-dependent_MTases_sf"/>
</dbReference>
<accession>A0A9D9DH08</accession>
<sequence length="283" mass="32397">MKQENFGMFDIPLSCSVFLEPALIKYAKNITPLPGSMLKFINKWNINLIDTMSYAGENIGSIGRKILSNTITSTNFPTNCVERARSVPLHSLHYAIRFSESINFLTKKIQQNPNIKFADLGCGFSPMAPVIQKEYNLGNVYCIDTPEITKYYQTVAMRTYGRAPTAITWNDAKDMVKSGALDTIVAMGVLPYMDIQDQISRLKFINANFQNFLVEIKYNNTDPTDEKVFDLKTLQKLRMSVENAQTLETTMIKNSLRYLHKFIYTVPNKRYFIANNRSLFLSR</sequence>
<comment type="caution">
    <text evidence="1">The sequence shown here is derived from an EMBL/GenBank/DDBJ whole genome shotgun (WGS) entry which is preliminary data.</text>
</comment>
<evidence type="ECO:0008006" key="3">
    <source>
        <dbReference type="Google" id="ProtNLM"/>
    </source>
</evidence>
<protein>
    <recommendedName>
        <fullName evidence="3">Methyltransferase domain-containing protein</fullName>
    </recommendedName>
</protein>
<dbReference type="Proteomes" id="UP000823630">
    <property type="component" value="Unassembled WGS sequence"/>
</dbReference>
<evidence type="ECO:0000313" key="1">
    <source>
        <dbReference type="EMBL" id="MBO8425069.1"/>
    </source>
</evidence>
<name>A0A9D9DH08_9PROT</name>
<evidence type="ECO:0000313" key="2">
    <source>
        <dbReference type="Proteomes" id="UP000823630"/>
    </source>
</evidence>
<dbReference type="AlphaFoldDB" id="A0A9D9DH08"/>
<dbReference type="EMBL" id="JADINC010000022">
    <property type="protein sequence ID" value="MBO8425069.1"/>
    <property type="molecule type" value="Genomic_DNA"/>
</dbReference>
<dbReference type="Gene3D" id="3.40.50.150">
    <property type="entry name" value="Vaccinia Virus protein VP39"/>
    <property type="match status" value="1"/>
</dbReference>
<proteinExistence type="predicted"/>
<reference evidence="1" key="2">
    <citation type="journal article" date="2021" name="PeerJ">
        <title>Extensive microbial diversity within the chicken gut microbiome revealed by metagenomics and culture.</title>
        <authorList>
            <person name="Gilroy R."/>
            <person name="Ravi A."/>
            <person name="Getino M."/>
            <person name="Pursley I."/>
            <person name="Horton D.L."/>
            <person name="Alikhan N.F."/>
            <person name="Baker D."/>
            <person name="Gharbi K."/>
            <person name="Hall N."/>
            <person name="Watson M."/>
            <person name="Adriaenssens E.M."/>
            <person name="Foster-Nyarko E."/>
            <person name="Jarju S."/>
            <person name="Secka A."/>
            <person name="Antonio M."/>
            <person name="Oren A."/>
            <person name="Chaudhuri R.R."/>
            <person name="La Ragione R."/>
            <person name="Hildebrand F."/>
            <person name="Pallen M.J."/>
        </authorList>
    </citation>
    <scope>NUCLEOTIDE SEQUENCE</scope>
    <source>
        <strain evidence="1">8207</strain>
    </source>
</reference>
<organism evidence="1 2">
    <name type="scientific">Candidatus Enterousia avistercoris</name>
    <dbReference type="NCBI Taxonomy" id="2840788"/>
    <lineage>
        <taxon>Bacteria</taxon>
        <taxon>Pseudomonadati</taxon>
        <taxon>Pseudomonadota</taxon>
        <taxon>Alphaproteobacteria</taxon>
        <taxon>Candidatus Enterousia</taxon>
    </lineage>
</organism>